<dbReference type="OrthoDB" id="9780560at2"/>
<dbReference type="PANTHER" id="PTHR30572:SF4">
    <property type="entry name" value="ABC TRANSPORTER PERMEASE YTRF"/>
    <property type="match status" value="1"/>
</dbReference>
<comment type="subcellular location">
    <subcellularLocation>
        <location evidence="1">Cell membrane</location>
        <topology evidence="1">Multi-pass membrane protein</topology>
    </subcellularLocation>
</comment>
<evidence type="ECO:0000313" key="9">
    <source>
        <dbReference type="Proteomes" id="UP000030300"/>
    </source>
</evidence>
<dbReference type="AlphaFoldDB" id="A0A0A1DHM1"/>
<name>A0A0A1DHM1_NOCSI</name>
<evidence type="ECO:0000256" key="2">
    <source>
        <dbReference type="ARBA" id="ARBA00022475"/>
    </source>
</evidence>
<proteinExistence type="inferred from homology"/>
<evidence type="ECO:0000313" key="8">
    <source>
        <dbReference type="EMBL" id="AIY15988.1"/>
    </source>
</evidence>
<reference evidence="8 9" key="1">
    <citation type="journal article" date="2015" name="Genome Announc.">
        <title>Complete Genome Sequence of Steroid-Transforming Nocardioides simplex VKM Ac-2033D.</title>
        <authorList>
            <person name="Shtratnikova V.Y."/>
            <person name="Schelkunov M.I."/>
            <person name="Pekov Y.A."/>
            <person name="Fokina V.V."/>
            <person name="Logacheva M.D."/>
            <person name="Sokolov S.L."/>
            <person name="Bragin E.Y."/>
            <person name="Ashapkin V.V."/>
            <person name="Donova M.V."/>
        </authorList>
    </citation>
    <scope>NUCLEOTIDE SEQUENCE [LARGE SCALE GENOMIC DNA]</scope>
    <source>
        <strain evidence="8 9">VKM Ac-2033D</strain>
    </source>
</reference>
<keyword evidence="2" id="KW-1003">Cell membrane</keyword>
<gene>
    <name evidence="8" type="ORF">KR76_03030</name>
</gene>
<accession>A0A0A1DHM1</accession>
<dbReference type="EMBL" id="CP009896">
    <property type="protein sequence ID" value="AIY15988.1"/>
    <property type="molecule type" value="Genomic_DNA"/>
</dbReference>
<dbReference type="eggNOG" id="COG3127">
    <property type="taxonomic scope" value="Bacteria"/>
</dbReference>
<dbReference type="GO" id="GO:0005886">
    <property type="term" value="C:plasma membrane"/>
    <property type="evidence" value="ECO:0007669"/>
    <property type="project" value="UniProtKB-SubCell"/>
</dbReference>
<dbReference type="RefSeq" id="WP_038676533.1">
    <property type="nucleotide sequence ID" value="NZ_BJMC01000005.1"/>
</dbReference>
<sequence>MRTVLLASLRTHTRRYGAALLAIVVGVVFIVVTAALSSSVRNGLSAGIGEPYAGADAVVDDPSPEDAARLIDAAAKSGADAWMIGWTTQQVARDGKVLDSSADVGQVPDRPERRWQKLVDGRFPSGPGEAVVDVNAAKVGEIGVGDHLRVGTGTGALDVTVTGLVDSPSTYSVASVYLLWSDLARWTDRLYVTSLAWSGSGDLAAARGAIDDVVPDADTVAVDAYVQKLQKDVNNGVDVIAIVVLLFAAIALLVAVLVINNTFAILFAQRARDFALLRCVGATRRQVVRSVRLESLALGVLAAVTGVLGGLGLGHGLVALVRHQWPSARLGPAEVAPVWLIAAAAVGLGVTLVAAWLPTRRVVRVSPLAALRPDDSTRVSTRTGRVRVVVGLAVVALGLAALAAAVAASSPPVLVVGGAGTFVGVLLLGPVLVPGLIRTAGRLAHRALGPVGRLAAGNAVRNPRRTAATAASLLIGVTLTTAVLTGMASSRTALSAEMDEQYPVDLAVTGTATLPPDVVTRLGAIDGVDGAVSVPGAPAEIAGLGKVPVVAEPSGAATGVRPVLHGDLPSVGSRQVVVPWDLLGDGVEPGDRVVVTVGDRSARLRVVGGEGWGEAALVSTSTLHRLAPGAATQAVWLRAADGADPQDLAGSVEAIGSPVGAGLQNGLARRSYVDVQLDVVTGGVVGLLGIAVVIALVGIANTLGLSVLERGREHALLRALGLTRRQVRRMLAAEAVLLAVVATLVGTTLGVLFAWAGVRALVEPAVDGAHVVLPWGQLALVVATSALAGLLAAVVPSRRAAKVTPAAGLALE</sequence>
<evidence type="ECO:0000256" key="5">
    <source>
        <dbReference type="ARBA" id="ARBA00023136"/>
    </source>
</evidence>
<organism evidence="8 9">
    <name type="scientific">Nocardioides simplex</name>
    <name type="common">Arthrobacter simplex</name>
    <dbReference type="NCBI Taxonomy" id="2045"/>
    <lineage>
        <taxon>Bacteria</taxon>
        <taxon>Bacillati</taxon>
        <taxon>Actinomycetota</taxon>
        <taxon>Actinomycetes</taxon>
        <taxon>Propionibacteriales</taxon>
        <taxon>Nocardioidaceae</taxon>
        <taxon>Pimelobacter</taxon>
    </lineage>
</organism>
<evidence type="ECO:0000256" key="4">
    <source>
        <dbReference type="ARBA" id="ARBA00022989"/>
    </source>
</evidence>
<evidence type="ECO:0000259" key="7">
    <source>
        <dbReference type="Pfam" id="PF02687"/>
    </source>
</evidence>
<keyword evidence="4" id="KW-1133">Transmembrane helix</keyword>
<dbReference type="InterPro" id="IPR050250">
    <property type="entry name" value="Macrolide_Exporter_MacB"/>
</dbReference>
<keyword evidence="5" id="KW-0472">Membrane</keyword>
<dbReference type="GO" id="GO:0022857">
    <property type="term" value="F:transmembrane transporter activity"/>
    <property type="evidence" value="ECO:0007669"/>
    <property type="project" value="TreeGrafter"/>
</dbReference>
<feature type="domain" description="ABC3 transporter permease C-terminal" evidence="7">
    <location>
        <begin position="246"/>
        <end position="367"/>
    </location>
</feature>
<comment type="similarity">
    <text evidence="6">Belongs to the ABC-4 integral membrane protein family.</text>
</comment>
<dbReference type="Pfam" id="PF02687">
    <property type="entry name" value="FtsX"/>
    <property type="match status" value="2"/>
</dbReference>
<dbReference type="InterPro" id="IPR003838">
    <property type="entry name" value="ABC3_permease_C"/>
</dbReference>
<dbReference type="KEGG" id="psim:KR76_03030"/>
<dbReference type="PANTHER" id="PTHR30572">
    <property type="entry name" value="MEMBRANE COMPONENT OF TRANSPORTER-RELATED"/>
    <property type="match status" value="1"/>
</dbReference>
<dbReference type="STRING" id="2045.KR76_03030"/>
<evidence type="ECO:0000256" key="3">
    <source>
        <dbReference type="ARBA" id="ARBA00022692"/>
    </source>
</evidence>
<keyword evidence="3" id="KW-0812">Transmembrane</keyword>
<dbReference type="GeneID" id="96607948"/>
<evidence type="ECO:0000256" key="1">
    <source>
        <dbReference type="ARBA" id="ARBA00004651"/>
    </source>
</evidence>
<feature type="domain" description="ABC3 transporter permease C-terminal" evidence="7">
    <location>
        <begin position="687"/>
        <end position="805"/>
    </location>
</feature>
<protein>
    <submittedName>
        <fullName evidence="8">Nucleoside ABC transporter, permease protein 2</fullName>
    </submittedName>
</protein>
<dbReference type="HOGENOM" id="CLU_012341_1_0_11"/>
<keyword evidence="9" id="KW-1185">Reference proteome</keyword>
<dbReference type="Proteomes" id="UP000030300">
    <property type="component" value="Chromosome"/>
</dbReference>
<evidence type="ECO:0000256" key="6">
    <source>
        <dbReference type="ARBA" id="ARBA00038076"/>
    </source>
</evidence>